<reference evidence="1" key="1">
    <citation type="submission" date="2023-06" db="EMBL/GenBank/DDBJ databases">
        <authorList>
            <consortium name="Lawrence Berkeley National Laboratory"/>
            <person name="Ahrendt S."/>
            <person name="Sahu N."/>
            <person name="Indic B."/>
            <person name="Wong-Bajracharya J."/>
            <person name="Merenyi Z."/>
            <person name="Ke H.-M."/>
            <person name="Monk M."/>
            <person name="Kocsube S."/>
            <person name="Drula E."/>
            <person name="Lipzen A."/>
            <person name="Balint B."/>
            <person name="Henrissat B."/>
            <person name="Andreopoulos B."/>
            <person name="Martin F.M."/>
            <person name="Harder C.B."/>
            <person name="Rigling D."/>
            <person name="Ford K.L."/>
            <person name="Foster G.D."/>
            <person name="Pangilinan J."/>
            <person name="Papanicolaou A."/>
            <person name="Barry K."/>
            <person name="LaButti K."/>
            <person name="Viragh M."/>
            <person name="Koriabine M."/>
            <person name="Yan M."/>
            <person name="Riley R."/>
            <person name="Champramary S."/>
            <person name="Plett K.L."/>
            <person name="Tsai I.J."/>
            <person name="Slot J."/>
            <person name="Sipos G."/>
            <person name="Plett J."/>
            <person name="Nagy L.G."/>
            <person name="Grigoriev I.V."/>
        </authorList>
    </citation>
    <scope>NUCLEOTIDE SEQUENCE</scope>
    <source>
        <strain evidence="1">ICMP 16352</strain>
    </source>
</reference>
<name>A0AA39TZA5_9AGAR</name>
<accession>A0AA39TZA5</accession>
<comment type="caution">
    <text evidence="1">The sequence shown here is derived from an EMBL/GenBank/DDBJ whole genome shotgun (WGS) entry which is preliminary data.</text>
</comment>
<dbReference type="Proteomes" id="UP001175227">
    <property type="component" value="Unassembled WGS sequence"/>
</dbReference>
<evidence type="ECO:0000313" key="1">
    <source>
        <dbReference type="EMBL" id="KAK0474117.1"/>
    </source>
</evidence>
<sequence>MFVPMAHCEEAERQQVVDIDPNNILCNPIGFSRYTGSEGGLKFCGACGRKHRGKRMDQCSDGGWMLRTMKQSILTDKSDSEQPLVEDDYDPTWRTVVTANITMSCSFEIYNRPVVDLPEVKSHRENDYELPPGRQ</sequence>
<gene>
    <name evidence="1" type="ORF">IW261DRAFT_1423219</name>
</gene>
<evidence type="ECO:0000313" key="2">
    <source>
        <dbReference type="Proteomes" id="UP001175227"/>
    </source>
</evidence>
<keyword evidence="2" id="KW-1185">Reference proteome</keyword>
<protein>
    <submittedName>
        <fullName evidence="1">Uncharacterized protein</fullName>
    </submittedName>
</protein>
<proteinExistence type="predicted"/>
<organism evidence="1 2">
    <name type="scientific">Armillaria novae-zelandiae</name>
    <dbReference type="NCBI Taxonomy" id="153914"/>
    <lineage>
        <taxon>Eukaryota</taxon>
        <taxon>Fungi</taxon>
        <taxon>Dikarya</taxon>
        <taxon>Basidiomycota</taxon>
        <taxon>Agaricomycotina</taxon>
        <taxon>Agaricomycetes</taxon>
        <taxon>Agaricomycetidae</taxon>
        <taxon>Agaricales</taxon>
        <taxon>Marasmiineae</taxon>
        <taxon>Physalacriaceae</taxon>
        <taxon>Armillaria</taxon>
    </lineage>
</organism>
<dbReference type="EMBL" id="JAUEPR010000029">
    <property type="protein sequence ID" value="KAK0474117.1"/>
    <property type="molecule type" value="Genomic_DNA"/>
</dbReference>
<dbReference type="AlphaFoldDB" id="A0AA39TZA5"/>